<proteinExistence type="inferred from homology"/>
<feature type="active site" evidence="6">
    <location>
        <position position="454"/>
    </location>
</feature>
<organism evidence="11 12">
    <name type="scientific">Littorina saxatilis</name>
    <dbReference type="NCBI Taxonomy" id="31220"/>
    <lineage>
        <taxon>Eukaryota</taxon>
        <taxon>Metazoa</taxon>
        <taxon>Spiralia</taxon>
        <taxon>Lophotrochozoa</taxon>
        <taxon>Mollusca</taxon>
        <taxon>Gastropoda</taxon>
        <taxon>Caenogastropoda</taxon>
        <taxon>Littorinimorpha</taxon>
        <taxon>Littorinoidea</taxon>
        <taxon>Littorinidae</taxon>
        <taxon>Littorina</taxon>
    </lineage>
</organism>
<dbReference type="InterPro" id="IPR024869">
    <property type="entry name" value="FAM20"/>
</dbReference>
<feature type="region of interest" description="Disordered" evidence="9">
    <location>
        <begin position="69"/>
        <end position="108"/>
    </location>
</feature>
<dbReference type="GO" id="GO:0005524">
    <property type="term" value="F:ATP binding"/>
    <property type="evidence" value="ECO:0007669"/>
    <property type="project" value="UniProtKB-KW"/>
</dbReference>
<reference evidence="11 12" key="1">
    <citation type="submission" date="2024-02" db="EMBL/GenBank/DDBJ databases">
        <title>Chromosome-scale genome assembly of the rough periwinkle Littorina saxatilis.</title>
        <authorList>
            <person name="De Jode A."/>
            <person name="Faria R."/>
            <person name="Formenti G."/>
            <person name="Sims Y."/>
            <person name="Smith T.P."/>
            <person name="Tracey A."/>
            <person name="Wood J.M.D."/>
            <person name="Zagrodzka Z.B."/>
            <person name="Johannesson K."/>
            <person name="Butlin R.K."/>
            <person name="Leder E.H."/>
        </authorList>
    </citation>
    <scope>NUCLEOTIDE SEQUENCE [LARGE SCALE GENOMIC DNA]</scope>
    <source>
        <strain evidence="11">Snail1</strain>
        <tissue evidence="11">Muscle</tissue>
    </source>
</reference>
<dbReference type="GO" id="GO:0016773">
    <property type="term" value="F:phosphotransferase activity, alcohol group as acceptor"/>
    <property type="evidence" value="ECO:0007669"/>
    <property type="project" value="TreeGrafter"/>
</dbReference>
<keyword evidence="8" id="KW-0464">Manganese</keyword>
<feature type="compositionally biased region" description="Gly residues" evidence="9">
    <location>
        <begin position="89"/>
        <end position="102"/>
    </location>
</feature>
<feature type="binding site" evidence="7">
    <location>
        <position position="459"/>
    </location>
    <ligand>
        <name>ATP</name>
        <dbReference type="ChEBI" id="CHEBI:30616"/>
    </ligand>
</feature>
<dbReference type="GO" id="GO:0005794">
    <property type="term" value="C:Golgi apparatus"/>
    <property type="evidence" value="ECO:0007669"/>
    <property type="project" value="UniProtKB-SubCell"/>
</dbReference>
<protein>
    <recommendedName>
        <fullName evidence="10">FAM20 C-terminal domain-containing protein</fullName>
    </recommendedName>
</protein>
<evidence type="ECO:0000313" key="12">
    <source>
        <dbReference type="Proteomes" id="UP001374579"/>
    </source>
</evidence>
<keyword evidence="5" id="KW-0325">Glycoprotein</keyword>
<keyword evidence="12" id="KW-1185">Reference proteome</keyword>
<dbReference type="PANTHER" id="PTHR12450">
    <property type="entry name" value="DENTIN MATRIX PROTEIN 4 PROTEIN FAM20"/>
    <property type="match status" value="1"/>
</dbReference>
<dbReference type="AlphaFoldDB" id="A0AAN9BWY7"/>
<name>A0AAN9BWY7_9CAEN</name>
<comment type="subcellular location">
    <subcellularLocation>
        <location evidence="1">Golgi apparatus</location>
    </subcellularLocation>
</comment>
<gene>
    <name evidence="11" type="ORF">V1264_012328</name>
</gene>
<dbReference type="PANTHER" id="PTHR12450:SF22">
    <property type="entry name" value="EXTRACELLULAR SERINE_THREONINE PROTEIN CG31145"/>
    <property type="match status" value="1"/>
</dbReference>
<dbReference type="Proteomes" id="UP001374579">
    <property type="component" value="Unassembled WGS sequence"/>
</dbReference>
<comment type="caution">
    <text evidence="11">The sequence shown here is derived from an EMBL/GenBank/DDBJ whole genome shotgun (WGS) entry which is preliminary data.</text>
</comment>
<evidence type="ECO:0000313" key="11">
    <source>
        <dbReference type="EMBL" id="KAK7112956.1"/>
    </source>
</evidence>
<dbReference type="CDD" id="cd10314">
    <property type="entry name" value="FAM20_C"/>
    <property type="match status" value="1"/>
</dbReference>
<keyword evidence="4" id="KW-1015">Disulfide bond</keyword>
<evidence type="ECO:0000256" key="6">
    <source>
        <dbReference type="PIRSR" id="PIRSR624869-1"/>
    </source>
</evidence>
<keyword evidence="7" id="KW-0547">Nucleotide-binding</keyword>
<comment type="similarity">
    <text evidence="2">Belongs to the FAM20 family.</text>
</comment>
<feature type="region of interest" description="Disordered" evidence="9">
    <location>
        <begin position="123"/>
        <end position="162"/>
    </location>
</feature>
<feature type="domain" description="FAM20 C-terminal" evidence="10">
    <location>
        <begin position="349"/>
        <end position="561"/>
    </location>
</feature>
<evidence type="ECO:0000256" key="5">
    <source>
        <dbReference type="ARBA" id="ARBA00023180"/>
    </source>
</evidence>
<feature type="binding site" evidence="8">
    <location>
        <position position="303"/>
    </location>
    <ligand>
        <name>Mn(2+)</name>
        <dbReference type="ChEBI" id="CHEBI:29035"/>
    </ligand>
</feature>
<feature type="binding site" evidence="7">
    <location>
        <position position="303"/>
    </location>
    <ligand>
        <name>ATP</name>
        <dbReference type="ChEBI" id="CHEBI:30616"/>
    </ligand>
</feature>
<evidence type="ECO:0000259" key="10">
    <source>
        <dbReference type="Pfam" id="PF06702"/>
    </source>
</evidence>
<dbReference type="Pfam" id="PF06702">
    <property type="entry name" value="Fam20C"/>
    <property type="match status" value="1"/>
</dbReference>
<feature type="binding site" evidence="7">
    <location>
        <position position="266"/>
    </location>
    <ligand>
        <name>ATP</name>
        <dbReference type="ChEBI" id="CHEBI:30616"/>
    </ligand>
</feature>
<dbReference type="InterPro" id="IPR009581">
    <property type="entry name" value="FAM20_C"/>
</dbReference>
<dbReference type="GO" id="GO:0046872">
    <property type="term" value="F:metal ion binding"/>
    <property type="evidence" value="ECO:0007669"/>
    <property type="project" value="UniProtKB-KW"/>
</dbReference>
<dbReference type="EMBL" id="JBAMIC010000002">
    <property type="protein sequence ID" value="KAK7112956.1"/>
    <property type="molecule type" value="Genomic_DNA"/>
</dbReference>
<evidence type="ECO:0000256" key="4">
    <source>
        <dbReference type="ARBA" id="ARBA00023157"/>
    </source>
</evidence>
<sequence length="574" mass="64961">MTLALKMVSRRCVRWRTLAVSLLAGILVLNVFIFVTLPTNRQNEVYMDNDIFSAAAAAASRQRYDSRGISHLQFPRKRLNKSNFTSDSRGGGGGGGGGGGVEDVGDHPPLLLQEQRGRFDPKVGQVEHAGASTQRQAEGQNNGVGGGKGTNSDTSGSAQRANFTDPTVDAFVKTLEDNGLLDVLPGSSLEGENYWDFLKRQRLQRKAGMQLPAYKNYKSTTNWERFHTGIRQHFLYDPDKPVVDAVLSDLTKRNIIDVEQKEGGTQIKLIITYDDEGQALFKPMRYPRETETLPDHFYFADYERHIAEIAAFHLDRVLGFNRVPPVAGRKLNMTHDIRRLAESKLARTFFISPAGNLCFHGSCSYYCDSGHPICGHPDMLEASMMAFLPPEKMAHRQTWRNPWKRSYSKHRKAYWEVYDDLCEKVKKRAPYNKGRRLLDIVDMSVMDFMMGNLDRHHYETFRAFGNDSFIIHLDHGRGFGKAHQDEMSCLAPMLQCCRLRRSTLQRLVRLYRGPYPFSVIVRTALSRDSVNPVLIEPHLEALDRRLVKVLRVLAECAGEEGRTLGDVVVDDGVY</sequence>
<keyword evidence="8" id="KW-0479">Metal-binding</keyword>
<evidence type="ECO:0000256" key="9">
    <source>
        <dbReference type="SAM" id="MobiDB-lite"/>
    </source>
</evidence>
<feature type="binding site" evidence="7">
    <location>
        <position position="282"/>
    </location>
    <ligand>
        <name>ATP</name>
        <dbReference type="ChEBI" id="CHEBI:30616"/>
    </ligand>
</feature>
<evidence type="ECO:0000256" key="3">
    <source>
        <dbReference type="ARBA" id="ARBA00023034"/>
    </source>
</evidence>
<keyword evidence="3" id="KW-0333">Golgi apparatus</keyword>
<keyword evidence="7" id="KW-0067">ATP-binding</keyword>
<feature type="binding site" evidence="7">
    <location>
        <position position="474"/>
    </location>
    <ligand>
        <name>ATP</name>
        <dbReference type="ChEBI" id="CHEBI:30616"/>
    </ligand>
</feature>
<evidence type="ECO:0000256" key="1">
    <source>
        <dbReference type="ARBA" id="ARBA00004555"/>
    </source>
</evidence>
<accession>A0AAN9BWY7</accession>
<evidence type="ECO:0000256" key="8">
    <source>
        <dbReference type="PIRSR" id="PIRSR624869-3"/>
    </source>
</evidence>
<evidence type="ECO:0000256" key="7">
    <source>
        <dbReference type="PIRSR" id="PIRSR624869-2"/>
    </source>
</evidence>
<comment type="cofactor">
    <cofactor evidence="8">
        <name>Mn(2+)</name>
        <dbReference type="ChEBI" id="CHEBI:29035"/>
    </cofactor>
</comment>
<feature type="binding site" evidence="8">
    <location>
        <position position="474"/>
    </location>
    <ligand>
        <name>Mn(2+)</name>
        <dbReference type="ChEBI" id="CHEBI:29035"/>
    </ligand>
</feature>
<feature type="compositionally biased region" description="Polar residues" evidence="9">
    <location>
        <begin position="152"/>
        <end position="162"/>
    </location>
</feature>
<evidence type="ECO:0000256" key="2">
    <source>
        <dbReference type="ARBA" id="ARBA00006557"/>
    </source>
</evidence>